<proteinExistence type="inferred from homology"/>
<dbReference type="RefSeq" id="XP_046115214.1">
    <property type="nucleotide sequence ID" value="XM_046258806.1"/>
</dbReference>
<organism evidence="6 7">
    <name type="scientific">Emericellopsis atlantica</name>
    <dbReference type="NCBI Taxonomy" id="2614577"/>
    <lineage>
        <taxon>Eukaryota</taxon>
        <taxon>Fungi</taxon>
        <taxon>Dikarya</taxon>
        <taxon>Ascomycota</taxon>
        <taxon>Pezizomycotina</taxon>
        <taxon>Sordariomycetes</taxon>
        <taxon>Hypocreomycetidae</taxon>
        <taxon>Hypocreales</taxon>
        <taxon>Bionectriaceae</taxon>
        <taxon>Emericellopsis</taxon>
    </lineage>
</organism>
<dbReference type="Pfam" id="PF13649">
    <property type="entry name" value="Methyltransf_25"/>
    <property type="match status" value="1"/>
</dbReference>
<dbReference type="InterPro" id="IPR029063">
    <property type="entry name" value="SAM-dependent_MTases_sf"/>
</dbReference>
<comment type="caution">
    <text evidence="6">The sequence shown here is derived from an EMBL/GenBank/DDBJ whole genome shotgun (WGS) entry which is preliminary data.</text>
</comment>
<evidence type="ECO:0000259" key="5">
    <source>
        <dbReference type="Pfam" id="PF13649"/>
    </source>
</evidence>
<dbReference type="Proteomes" id="UP000887229">
    <property type="component" value="Unassembled WGS sequence"/>
</dbReference>
<dbReference type="CDD" id="cd02440">
    <property type="entry name" value="AdoMet_MTases"/>
    <property type="match status" value="1"/>
</dbReference>
<evidence type="ECO:0000313" key="6">
    <source>
        <dbReference type="EMBL" id="KAG9251290.1"/>
    </source>
</evidence>
<dbReference type="InterPro" id="IPR041698">
    <property type="entry name" value="Methyltransf_25"/>
</dbReference>
<sequence length="281" mass="31818">MDLVQAQSWSYMPGIPSEIGALRGLLQTYSEISEDDIDKHLFNIRAKAWNVSQTPSIGRWKFLTLMNRDDELYQEILFRLKLPQSQAAILDLGCGLGQVLRQLRSDGVPGLKLFGTDVSSELIEIGYEMFRDRYTLGATFVLGDMIDPDDNRLSKLQGQVTVVIADSFFHLFTWTQQLYIGKRLVGFFKPGTHNATIIGRHAGVISNNKSPAVFRASNSPRAEPFLHDQRTFQQLWDEVGKLTSTRWHVESQQDGSLSDQLPGIEPGVVPMRFTIRQIPHR</sequence>
<reference evidence="6" key="1">
    <citation type="journal article" date="2021" name="IMA Fungus">
        <title>Genomic characterization of three marine fungi, including Emericellopsis atlantica sp. nov. with signatures of a generalist lifestyle and marine biomass degradation.</title>
        <authorList>
            <person name="Hagestad O.C."/>
            <person name="Hou L."/>
            <person name="Andersen J.H."/>
            <person name="Hansen E.H."/>
            <person name="Altermark B."/>
            <person name="Li C."/>
            <person name="Kuhnert E."/>
            <person name="Cox R.J."/>
            <person name="Crous P.W."/>
            <person name="Spatafora J.W."/>
            <person name="Lail K."/>
            <person name="Amirebrahimi M."/>
            <person name="Lipzen A."/>
            <person name="Pangilinan J."/>
            <person name="Andreopoulos W."/>
            <person name="Hayes R.D."/>
            <person name="Ng V."/>
            <person name="Grigoriev I.V."/>
            <person name="Jackson S.A."/>
            <person name="Sutton T.D.S."/>
            <person name="Dobson A.D.W."/>
            <person name="Rama T."/>
        </authorList>
    </citation>
    <scope>NUCLEOTIDE SEQUENCE</scope>
    <source>
        <strain evidence="6">TS7</strain>
    </source>
</reference>
<keyword evidence="7" id="KW-1185">Reference proteome</keyword>
<dbReference type="SUPFAM" id="SSF53335">
    <property type="entry name" value="S-adenosyl-L-methionine-dependent methyltransferases"/>
    <property type="match status" value="1"/>
</dbReference>
<dbReference type="PANTHER" id="PTHR35897">
    <property type="entry name" value="METHYLTRANSFERASE AUSD"/>
    <property type="match status" value="1"/>
</dbReference>
<evidence type="ECO:0000313" key="7">
    <source>
        <dbReference type="Proteomes" id="UP000887229"/>
    </source>
</evidence>
<evidence type="ECO:0000256" key="3">
    <source>
        <dbReference type="ARBA" id="ARBA00022691"/>
    </source>
</evidence>
<evidence type="ECO:0000256" key="1">
    <source>
        <dbReference type="ARBA" id="ARBA00005179"/>
    </source>
</evidence>
<protein>
    <recommendedName>
        <fullName evidence="5">Methyltransferase domain-containing protein</fullName>
    </recommendedName>
</protein>
<dbReference type="InterPro" id="IPR051654">
    <property type="entry name" value="Meroterpenoid_MTases"/>
</dbReference>
<dbReference type="EMBL" id="MU251269">
    <property type="protein sequence ID" value="KAG9251290.1"/>
    <property type="molecule type" value="Genomic_DNA"/>
</dbReference>
<dbReference type="GeneID" id="70289709"/>
<evidence type="ECO:0000256" key="2">
    <source>
        <dbReference type="ARBA" id="ARBA00022679"/>
    </source>
</evidence>
<accession>A0A9P7ZG06</accession>
<keyword evidence="3" id="KW-0949">S-adenosyl-L-methionine</keyword>
<keyword evidence="2" id="KW-0808">Transferase</keyword>
<gene>
    <name evidence="6" type="ORF">F5Z01DRAFT_290535</name>
</gene>
<dbReference type="OrthoDB" id="2094832at2759"/>
<dbReference type="GO" id="GO:0016740">
    <property type="term" value="F:transferase activity"/>
    <property type="evidence" value="ECO:0007669"/>
    <property type="project" value="UniProtKB-KW"/>
</dbReference>
<dbReference type="Gene3D" id="3.40.50.150">
    <property type="entry name" value="Vaccinia Virus protein VP39"/>
    <property type="match status" value="1"/>
</dbReference>
<dbReference type="PANTHER" id="PTHR35897:SF1">
    <property type="entry name" value="METHYLTRANSFERASE AUSD"/>
    <property type="match status" value="1"/>
</dbReference>
<name>A0A9P7ZG06_9HYPO</name>
<dbReference type="AlphaFoldDB" id="A0A9P7ZG06"/>
<feature type="domain" description="Methyltransferase" evidence="5">
    <location>
        <begin position="89"/>
        <end position="189"/>
    </location>
</feature>
<evidence type="ECO:0000256" key="4">
    <source>
        <dbReference type="ARBA" id="ARBA00038314"/>
    </source>
</evidence>
<comment type="pathway">
    <text evidence="1">Secondary metabolite biosynthesis.</text>
</comment>
<comment type="similarity">
    <text evidence="4">Belongs to the class I-like SAM-binding methyltransferase superfamily.</text>
</comment>